<feature type="non-terminal residue" evidence="4">
    <location>
        <position position="99"/>
    </location>
</feature>
<sequence>MSERFSLDGRVAVVTGGGTGIGRGSALALAEYGADVVLTARRPEPLESTAKEIEALGRRALALPADVTKAAECQRIVDGTLAEFGRLDILVNCAGGAET</sequence>
<proteinExistence type="inferred from homology"/>
<dbReference type="AlphaFoldDB" id="A0A937RBH5"/>
<dbReference type="RefSeq" id="WP_203008545.1">
    <property type="nucleotide sequence ID" value="NZ_JADWYU010000003.1"/>
</dbReference>
<dbReference type="EMBL" id="JAEACQ010000108">
    <property type="protein sequence ID" value="MBL7625864.1"/>
    <property type="molecule type" value="Genomic_DNA"/>
</dbReference>
<keyword evidence="2" id="KW-0521">NADP</keyword>
<gene>
    <name evidence="4" type="ORF">I7412_01445</name>
</gene>
<evidence type="ECO:0000256" key="1">
    <source>
        <dbReference type="ARBA" id="ARBA00006484"/>
    </source>
</evidence>
<dbReference type="Gene3D" id="3.40.50.720">
    <property type="entry name" value="NAD(P)-binding Rossmann-like Domain"/>
    <property type="match status" value="1"/>
</dbReference>
<dbReference type="Proteomes" id="UP000604475">
    <property type="component" value="Unassembled WGS sequence"/>
</dbReference>
<comment type="similarity">
    <text evidence="1">Belongs to the short-chain dehydrogenases/reductases (SDR) family.</text>
</comment>
<keyword evidence="5" id="KW-1185">Reference proteome</keyword>
<accession>A0A937RBH5</accession>
<evidence type="ECO:0000256" key="3">
    <source>
        <dbReference type="ARBA" id="ARBA00023002"/>
    </source>
</evidence>
<comment type="caution">
    <text evidence="4">The sequence shown here is derived from an EMBL/GenBank/DDBJ whole genome shotgun (WGS) entry which is preliminary data.</text>
</comment>
<reference evidence="4" key="1">
    <citation type="submission" date="2020-12" db="EMBL/GenBank/DDBJ databases">
        <title>Genomic characterization of non-nitrogen-fixing Frankia strains.</title>
        <authorList>
            <person name="Carlos-Shanley C."/>
            <person name="Guerra T."/>
            <person name="Hahn D."/>
        </authorList>
    </citation>
    <scope>NUCLEOTIDE SEQUENCE</scope>
    <source>
        <strain evidence="4">CN6</strain>
    </source>
</reference>
<dbReference type="PANTHER" id="PTHR43618:SF8">
    <property type="entry name" value="7ALPHA-HYDROXYSTEROID DEHYDROGENASE"/>
    <property type="match status" value="1"/>
</dbReference>
<organism evidence="4 5">
    <name type="scientific">Frankia nepalensis</name>
    <dbReference type="NCBI Taxonomy" id="1836974"/>
    <lineage>
        <taxon>Bacteria</taxon>
        <taxon>Bacillati</taxon>
        <taxon>Actinomycetota</taxon>
        <taxon>Actinomycetes</taxon>
        <taxon>Frankiales</taxon>
        <taxon>Frankiaceae</taxon>
        <taxon>Frankia</taxon>
    </lineage>
</organism>
<dbReference type="GO" id="GO:0016491">
    <property type="term" value="F:oxidoreductase activity"/>
    <property type="evidence" value="ECO:0007669"/>
    <property type="project" value="UniProtKB-KW"/>
</dbReference>
<dbReference type="InterPro" id="IPR036291">
    <property type="entry name" value="NAD(P)-bd_dom_sf"/>
</dbReference>
<keyword evidence="3" id="KW-0560">Oxidoreductase</keyword>
<dbReference type="InterPro" id="IPR002347">
    <property type="entry name" value="SDR_fam"/>
</dbReference>
<dbReference type="InterPro" id="IPR052178">
    <property type="entry name" value="Sec_Metab_Biosynth_SDR"/>
</dbReference>
<evidence type="ECO:0000313" key="4">
    <source>
        <dbReference type="EMBL" id="MBL7625864.1"/>
    </source>
</evidence>
<dbReference type="Pfam" id="PF00106">
    <property type="entry name" value="adh_short"/>
    <property type="match status" value="1"/>
</dbReference>
<evidence type="ECO:0000256" key="2">
    <source>
        <dbReference type="ARBA" id="ARBA00022857"/>
    </source>
</evidence>
<evidence type="ECO:0000313" key="5">
    <source>
        <dbReference type="Proteomes" id="UP000604475"/>
    </source>
</evidence>
<dbReference type="SUPFAM" id="SSF51735">
    <property type="entry name" value="NAD(P)-binding Rossmann-fold domains"/>
    <property type="match status" value="1"/>
</dbReference>
<dbReference type="PRINTS" id="PR00081">
    <property type="entry name" value="GDHRDH"/>
</dbReference>
<dbReference type="PANTHER" id="PTHR43618">
    <property type="entry name" value="7-ALPHA-HYDROXYSTEROID DEHYDROGENASE"/>
    <property type="match status" value="1"/>
</dbReference>
<protein>
    <submittedName>
        <fullName evidence="4">SDR family NAD(P)-dependent oxidoreductase</fullName>
    </submittedName>
</protein>
<name>A0A937RBH5_9ACTN</name>